<dbReference type="SUPFAM" id="SSF52540">
    <property type="entry name" value="P-loop containing nucleoside triphosphate hydrolases"/>
    <property type="match status" value="1"/>
</dbReference>
<protein>
    <submittedName>
        <fullName evidence="1">Uncharacterized protein</fullName>
    </submittedName>
</protein>
<dbReference type="PANTHER" id="PTHR48312:SF1">
    <property type="entry name" value="SULFOTRANSFERASE"/>
    <property type="match status" value="1"/>
</dbReference>
<dbReference type="PANTHER" id="PTHR48312">
    <property type="match status" value="1"/>
</dbReference>
<keyword evidence="2" id="KW-1185">Reference proteome</keyword>
<dbReference type="InterPro" id="IPR027417">
    <property type="entry name" value="P-loop_NTPase"/>
</dbReference>
<evidence type="ECO:0000313" key="1">
    <source>
        <dbReference type="EMBL" id="KAK8857278.1"/>
    </source>
</evidence>
<organism evidence="1 2">
    <name type="scientific">Apiospora arundinis</name>
    <dbReference type="NCBI Taxonomy" id="335852"/>
    <lineage>
        <taxon>Eukaryota</taxon>
        <taxon>Fungi</taxon>
        <taxon>Dikarya</taxon>
        <taxon>Ascomycota</taxon>
        <taxon>Pezizomycotina</taxon>
        <taxon>Sordariomycetes</taxon>
        <taxon>Xylariomycetidae</taxon>
        <taxon>Amphisphaeriales</taxon>
        <taxon>Apiosporaceae</taxon>
        <taxon>Apiospora</taxon>
    </lineage>
</organism>
<gene>
    <name evidence="1" type="ORF">PGQ11_013190</name>
</gene>
<accession>A0ABR2I4I3</accession>
<reference evidence="1 2" key="1">
    <citation type="journal article" date="2024" name="IMA Fungus">
        <title>Apiospora arundinis, a panoply of carbohydrate-active enzymes and secondary metabolites.</title>
        <authorList>
            <person name="Sorensen T."/>
            <person name="Petersen C."/>
            <person name="Muurmann A.T."/>
            <person name="Christiansen J.V."/>
            <person name="Brundto M.L."/>
            <person name="Overgaard C.K."/>
            <person name="Boysen A.T."/>
            <person name="Wollenberg R.D."/>
            <person name="Larsen T.O."/>
            <person name="Sorensen J.L."/>
            <person name="Nielsen K.L."/>
            <person name="Sondergaard T.E."/>
        </authorList>
    </citation>
    <scope>NUCLEOTIDE SEQUENCE [LARGE SCALE GENOMIC DNA]</scope>
    <source>
        <strain evidence="1 2">AAU 773</strain>
    </source>
</reference>
<dbReference type="Proteomes" id="UP001390339">
    <property type="component" value="Unassembled WGS sequence"/>
</dbReference>
<comment type="caution">
    <text evidence="1">The sequence shown here is derived from an EMBL/GenBank/DDBJ whole genome shotgun (WGS) entry which is preliminary data.</text>
</comment>
<evidence type="ECO:0000313" key="2">
    <source>
        <dbReference type="Proteomes" id="UP001390339"/>
    </source>
</evidence>
<sequence>MISQILLFDQPRSAAQLLRRIVSKQPNIEIRDNSFGRARGCQVQWLMGETWADGMSDGLQTLFDLGVQGGVQKWRAAIQDAQETGKTLLLQDHPFSTASPAEVLRLIQNPSASDSEILETVAPSEKGGNDPSHHKNFTSIPDDLLFPPGTVPVLTIRDPRLTVCSTYRVLAAMDLPHGSGRPNFLISTSTLWIRRLYEAYRSRGIEPVVVDADDLMTSPEFARHLCSKLGLDPESACLSWKATSAEEKAKLHPMEYASQRFLIDSTGIDESRAAKNQDMEALVQGWPAEFGEDVGLVREMVDFAMPHYQYLYERRFKF</sequence>
<name>A0ABR2I4I3_9PEZI</name>
<dbReference type="Gene3D" id="3.40.50.300">
    <property type="entry name" value="P-loop containing nucleotide triphosphate hydrolases"/>
    <property type="match status" value="1"/>
</dbReference>
<dbReference type="EMBL" id="JAPCWZ010000007">
    <property type="protein sequence ID" value="KAK8857278.1"/>
    <property type="molecule type" value="Genomic_DNA"/>
</dbReference>
<proteinExistence type="predicted"/>